<dbReference type="AlphaFoldDB" id="A0A022R493"/>
<name>A0A022R493_ERYGU</name>
<feature type="non-terminal residue" evidence="6">
    <location>
        <position position="1"/>
    </location>
</feature>
<dbReference type="InterPro" id="IPR008978">
    <property type="entry name" value="HSP20-like_chaperone"/>
</dbReference>
<proteinExistence type="inferred from homology"/>
<dbReference type="STRING" id="4155.A0A022R493"/>
<dbReference type="InterPro" id="IPR002068">
    <property type="entry name" value="A-crystallin/Hsp20_dom"/>
</dbReference>
<dbReference type="GO" id="GO:0006457">
    <property type="term" value="P:protein folding"/>
    <property type="evidence" value="ECO:0000318"/>
    <property type="project" value="GO_Central"/>
</dbReference>
<keyword evidence="1" id="KW-0346">Stress response</keyword>
<evidence type="ECO:0000313" key="7">
    <source>
        <dbReference type="Proteomes" id="UP000030748"/>
    </source>
</evidence>
<dbReference type="Gene3D" id="2.60.40.790">
    <property type="match status" value="1"/>
</dbReference>
<dbReference type="EMBL" id="KI630640">
    <property type="protein sequence ID" value="EYU35046.1"/>
    <property type="molecule type" value="Genomic_DNA"/>
</dbReference>
<dbReference type="Proteomes" id="UP000030748">
    <property type="component" value="Unassembled WGS sequence"/>
</dbReference>
<evidence type="ECO:0000259" key="5">
    <source>
        <dbReference type="PROSITE" id="PS01031"/>
    </source>
</evidence>
<dbReference type="Pfam" id="PF00011">
    <property type="entry name" value="HSP20"/>
    <property type="match status" value="1"/>
</dbReference>
<dbReference type="CDD" id="cd06472">
    <property type="entry name" value="ACD_ScHsp26_like"/>
    <property type="match status" value="1"/>
</dbReference>
<dbReference type="SUPFAM" id="SSF49764">
    <property type="entry name" value="HSP20-like chaperones"/>
    <property type="match status" value="1"/>
</dbReference>
<reference evidence="6 7" key="1">
    <citation type="journal article" date="2013" name="Proc. Natl. Acad. Sci. U.S.A.">
        <title>Fine-scale variation in meiotic recombination in Mimulus inferred from population shotgun sequencing.</title>
        <authorList>
            <person name="Hellsten U."/>
            <person name="Wright K.M."/>
            <person name="Jenkins J."/>
            <person name="Shu S."/>
            <person name="Yuan Y."/>
            <person name="Wessler S.R."/>
            <person name="Schmutz J."/>
            <person name="Willis J.H."/>
            <person name="Rokhsar D.S."/>
        </authorList>
    </citation>
    <scope>NUCLEOTIDE SEQUENCE [LARGE SCALE GENOMIC DNA]</scope>
    <source>
        <strain evidence="7">cv. DUN x IM62</strain>
    </source>
</reference>
<protein>
    <recommendedName>
        <fullName evidence="5">SHSP domain-containing protein</fullName>
    </recommendedName>
</protein>
<dbReference type="GO" id="GO:0009651">
    <property type="term" value="P:response to salt stress"/>
    <property type="evidence" value="ECO:0000318"/>
    <property type="project" value="GO_Central"/>
</dbReference>
<sequence>QMETAKNLTMMTITFLALVAFLLPAATTTTALVPYTRSPIWDLMMFPPEDPFKILEHSPLAALSRDDDGAAVALARADWRETPAAHEISLDIPGMKREDVKIEVVEEEGRVLRVSGERRTEEEVKDERWHRVERTAGKFWRQFRMPANADVEKVSARLEDGVLRITVPKLAGDKLRKEAKVIDIVADDDQKKSTNSGEGVVRTTKQEL</sequence>
<keyword evidence="7" id="KW-1185">Reference proteome</keyword>
<feature type="region of interest" description="Disordered" evidence="4">
    <location>
        <begin position="187"/>
        <end position="208"/>
    </location>
</feature>
<gene>
    <name evidence="6" type="ORF">MIMGU_mgv1a018909mg</name>
</gene>
<dbReference type="PANTHER" id="PTHR11527">
    <property type="entry name" value="HEAT-SHOCK PROTEIN 20 FAMILY MEMBER"/>
    <property type="match status" value="1"/>
</dbReference>
<dbReference type="GO" id="GO:0009408">
    <property type="term" value="P:response to heat"/>
    <property type="evidence" value="ECO:0000318"/>
    <property type="project" value="GO_Central"/>
</dbReference>
<evidence type="ECO:0000256" key="3">
    <source>
        <dbReference type="RuleBase" id="RU003616"/>
    </source>
</evidence>
<dbReference type="GO" id="GO:0051082">
    <property type="term" value="F:unfolded protein binding"/>
    <property type="evidence" value="ECO:0000318"/>
    <property type="project" value="GO_Central"/>
</dbReference>
<accession>A0A022R493</accession>
<evidence type="ECO:0000256" key="4">
    <source>
        <dbReference type="SAM" id="MobiDB-lite"/>
    </source>
</evidence>
<comment type="similarity">
    <text evidence="2 3">Belongs to the small heat shock protein (HSP20) family.</text>
</comment>
<evidence type="ECO:0000256" key="1">
    <source>
        <dbReference type="ARBA" id="ARBA00023016"/>
    </source>
</evidence>
<dbReference type="InterPro" id="IPR031107">
    <property type="entry name" value="Small_HSP"/>
</dbReference>
<dbReference type="GO" id="GO:0051259">
    <property type="term" value="P:protein complex oligomerization"/>
    <property type="evidence" value="ECO:0000318"/>
    <property type="project" value="GO_Central"/>
</dbReference>
<evidence type="ECO:0000313" key="6">
    <source>
        <dbReference type="EMBL" id="EYU35046.1"/>
    </source>
</evidence>
<organism evidence="6 7">
    <name type="scientific">Erythranthe guttata</name>
    <name type="common">Yellow monkey flower</name>
    <name type="synonym">Mimulus guttatus</name>
    <dbReference type="NCBI Taxonomy" id="4155"/>
    <lineage>
        <taxon>Eukaryota</taxon>
        <taxon>Viridiplantae</taxon>
        <taxon>Streptophyta</taxon>
        <taxon>Embryophyta</taxon>
        <taxon>Tracheophyta</taxon>
        <taxon>Spermatophyta</taxon>
        <taxon>Magnoliopsida</taxon>
        <taxon>eudicotyledons</taxon>
        <taxon>Gunneridae</taxon>
        <taxon>Pentapetalae</taxon>
        <taxon>asterids</taxon>
        <taxon>lamiids</taxon>
        <taxon>Lamiales</taxon>
        <taxon>Phrymaceae</taxon>
        <taxon>Erythranthe</taxon>
    </lineage>
</organism>
<dbReference type="GO" id="GO:0042542">
    <property type="term" value="P:response to hydrogen peroxide"/>
    <property type="evidence" value="ECO:0000318"/>
    <property type="project" value="GO_Central"/>
</dbReference>
<dbReference type="PROSITE" id="PS01031">
    <property type="entry name" value="SHSP"/>
    <property type="match status" value="1"/>
</dbReference>
<evidence type="ECO:0000256" key="2">
    <source>
        <dbReference type="PROSITE-ProRule" id="PRU00285"/>
    </source>
</evidence>
<dbReference type="eggNOG" id="KOG0710">
    <property type="taxonomic scope" value="Eukaryota"/>
</dbReference>
<feature type="domain" description="SHSP" evidence="5">
    <location>
        <begin position="68"/>
        <end position="187"/>
    </location>
</feature>